<accession>A0ABP1NQP8</accession>
<organism evidence="1 2">
    <name type="scientific">Xylocopa violacea</name>
    <name type="common">Violet carpenter bee</name>
    <name type="synonym">Apis violacea</name>
    <dbReference type="NCBI Taxonomy" id="135666"/>
    <lineage>
        <taxon>Eukaryota</taxon>
        <taxon>Metazoa</taxon>
        <taxon>Ecdysozoa</taxon>
        <taxon>Arthropoda</taxon>
        <taxon>Hexapoda</taxon>
        <taxon>Insecta</taxon>
        <taxon>Pterygota</taxon>
        <taxon>Neoptera</taxon>
        <taxon>Endopterygota</taxon>
        <taxon>Hymenoptera</taxon>
        <taxon>Apocrita</taxon>
        <taxon>Aculeata</taxon>
        <taxon>Apoidea</taxon>
        <taxon>Anthophila</taxon>
        <taxon>Apidae</taxon>
        <taxon>Xylocopa</taxon>
        <taxon>Xylocopa</taxon>
    </lineage>
</organism>
<proteinExistence type="predicted"/>
<comment type="caution">
    <text evidence="1">The sequence shown here is derived from an EMBL/GenBank/DDBJ whole genome shotgun (WGS) entry which is preliminary data.</text>
</comment>
<name>A0ABP1NQP8_XYLVO</name>
<keyword evidence="2" id="KW-1185">Reference proteome</keyword>
<protein>
    <submittedName>
        <fullName evidence="1">Uncharacterized protein</fullName>
    </submittedName>
</protein>
<evidence type="ECO:0000313" key="1">
    <source>
        <dbReference type="EMBL" id="CAL7942722.1"/>
    </source>
</evidence>
<evidence type="ECO:0000313" key="2">
    <source>
        <dbReference type="Proteomes" id="UP001642520"/>
    </source>
</evidence>
<dbReference type="Proteomes" id="UP001642520">
    <property type="component" value="Unassembled WGS sequence"/>
</dbReference>
<sequence length="227" mass="26248">MEYTLEDAYETLQAVLKERQAEIESLMMSIVNNGPVAFNKSCDSQEFRKKRHKLCESLANRIRLEELKDYPVPGTSELHVQVLTELEEEVQHVQQLSDKLNAVLLDVKNNVSYLKNKQNGLEQMKEAYLNTAEMVANTTYEKEMVVTKRIFRGIKRDLHTVVDKLFPDNQNFKTFLGELTLAYTKGGDDTYVDVSPQDLPFVNFLFEAGMVAYHRNDKTKVRLMDML</sequence>
<dbReference type="EMBL" id="CAXAJV020001292">
    <property type="protein sequence ID" value="CAL7942722.1"/>
    <property type="molecule type" value="Genomic_DNA"/>
</dbReference>
<gene>
    <name evidence="1" type="ORF">XYLVIOL_LOCUS5688</name>
</gene>
<reference evidence="1 2" key="1">
    <citation type="submission" date="2024-08" db="EMBL/GenBank/DDBJ databases">
        <authorList>
            <person name="Will J Nash"/>
            <person name="Angela Man"/>
            <person name="Seanna McTaggart"/>
            <person name="Kendall Baker"/>
            <person name="Tom Barker"/>
            <person name="Leah Catchpole"/>
            <person name="Alex Durrant"/>
            <person name="Karim Gharbi"/>
            <person name="Naomi Irish"/>
            <person name="Gemy Kaithakottil"/>
            <person name="Debby Ku"/>
            <person name="Aaliyah Providence"/>
            <person name="Felix Shaw"/>
            <person name="David Swarbreck"/>
            <person name="Chris Watkins"/>
            <person name="Ann M. McCartney"/>
            <person name="Giulio Formenti"/>
            <person name="Alice Mouton"/>
            <person name="Noel Vella"/>
            <person name="Bjorn M von Reumont"/>
            <person name="Adriana Vella"/>
            <person name="Wilfried Haerty"/>
        </authorList>
    </citation>
    <scope>NUCLEOTIDE SEQUENCE [LARGE SCALE GENOMIC DNA]</scope>
</reference>